<comment type="catalytic activity">
    <reaction evidence="6">
        <text>L-histidine(out) + L-arginine(in) = L-histidine(in) + L-arginine(out)</text>
        <dbReference type="Rhea" id="RHEA:71063"/>
        <dbReference type="ChEBI" id="CHEBI:32682"/>
        <dbReference type="ChEBI" id="CHEBI:57595"/>
    </reaction>
</comment>
<dbReference type="GO" id="GO:0034486">
    <property type="term" value="P:vacuolar transmembrane transport"/>
    <property type="evidence" value="ECO:0007669"/>
    <property type="project" value="UniProtKB-ARBA"/>
</dbReference>
<comment type="similarity">
    <text evidence="5">Belongs to the laat-1 family.</text>
</comment>
<evidence type="ECO:0000256" key="1">
    <source>
        <dbReference type="ARBA" id="ARBA00004141"/>
    </source>
</evidence>
<feature type="transmembrane region" description="Helical" evidence="7">
    <location>
        <begin position="39"/>
        <end position="65"/>
    </location>
</feature>
<evidence type="ECO:0000256" key="3">
    <source>
        <dbReference type="ARBA" id="ARBA00022989"/>
    </source>
</evidence>
<keyword evidence="9" id="KW-1185">Reference proteome</keyword>
<evidence type="ECO:0000256" key="7">
    <source>
        <dbReference type="SAM" id="Phobius"/>
    </source>
</evidence>
<dbReference type="Proteomes" id="UP000288168">
    <property type="component" value="Unassembled WGS sequence"/>
</dbReference>
<name>A0A428PE97_9HYPO</name>
<dbReference type="GO" id="GO:0098852">
    <property type="term" value="C:lytic vacuole membrane"/>
    <property type="evidence" value="ECO:0007669"/>
    <property type="project" value="UniProtKB-ARBA"/>
</dbReference>
<keyword evidence="2 7" id="KW-0812">Transmembrane</keyword>
<comment type="caution">
    <text evidence="8">The sequence shown here is derived from an EMBL/GenBank/DDBJ whole genome shotgun (WGS) entry which is preliminary data.</text>
</comment>
<evidence type="ECO:0000313" key="9">
    <source>
        <dbReference type="Proteomes" id="UP000288168"/>
    </source>
</evidence>
<evidence type="ECO:0000256" key="6">
    <source>
        <dbReference type="ARBA" id="ARBA00050768"/>
    </source>
</evidence>
<reference evidence="8 9" key="1">
    <citation type="submission" date="2017-06" db="EMBL/GenBank/DDBJ databases">
        <title>Comparative genomic analysis of Ambrosia Fusariam Clade fungi.</title>
        <authorList>
            <person name="Stajich J.E."/>
            <person name="Carrillo J."/>
            <person name="Kijimoto T."/>
            <person name="Eskalen A."/>
            <person name="O'Donnell K."/>
            <person name="Kasson M."/>
        </authorList>
    </citation>
    <scope>NUCLEOTIDE SEQUENCE [LARGE SCALE GENOMIC DNA]</scope>
    <source>
        <strain evidence="8 9">NRRL62584</strain>
    </source>
</reference>
<dbReference type="GO" id="GO:0015174">
    <property type="term" value="F:basic amino acid transmembrane transporter activity"/>
    <property type="evidence" value="ECO:0007669"/>
    <property type="project" value="UniProtKB-ARBA"/>
</dbReference>
<proteinExistence type="inferred from homology"/>
<organism evidence="8 9">
    <name type="scientific">Fusarium duplospermum</name>
    <dbReference type="NCBI Taxonomy" id="1325734"/>
    <lineage>
        <taxon>Eukaryota</taxon>
        <taxon>Fungi</taxon>
        <taxon>Dikarya</taxon>
        <taxon>Ascomycota</taxon>
        <taxon>Pezizomycotina</taxon>
        <taxon>Sordariomycetes</taxon>
        <taxon>Hypocreomycetidae</taxon>
        <taxon>Hypocreales</taxon>
        <taxon>Nectriaceae</taxon>
        <taxon>Fusarium</taxon>
        <taxon>Fusarium solani species complex</taxon>
    </lineage>
</organism>
<gene>
    <name evidence="8" type="ORF">CEP54_011461</name>
</gene>
<evidence type="ECO:0000313" key="8">
    <source>
        <dbReference type="EMBL" id="RSL51364.1"/>
    </source>
</evidence>
<dbReference type="EMBL" id="NKCI01000150">
    <property type="protein sequence ID" value="RSL51364.1"/>
    <property type="molecule type" value="Genomic_DNA"/>
</dbReference>
<evidence type="ECO:0008006" key="10">
    <source>
        <dbReference type="Google" id="ProtNLM"/>
    </source>
</evidence>
<keyword evidence="3 7" id="KW-1133">Transmembrane helix</keyword>
<evidence type="ECO:0000256" key="5">
    <source>
        <dbReference type="ARBA" id="ARBA00038039"/>
    </source>
</evidence>
<dbReference type="Gene3D" id="1.20.1280.290">
    <property type="match status" value="1"/>
</dbReference>
<keyword evidence="4 7" id="KW-0472">Membrane</keyword>
<sequence>MPPKEIISAIFGSISLTAWITVLVPQLHANYKSGSAEGLSMAFLFIWLLGDTANFVGALLTRLAVFSIGYPDFNYDKEHISSTS</sequence>
<dbReference type="InterPro" id="IPR006603">
    <property type="entry name" value="PQ-loop_rpt"/>
</dbReference>
<protein>
    <recommendedName>
        <fullName evidence="10">PQ loop repeat protein</fullName>
    </recommendedName>
</protein>
<dbReference type="Pfam" id="PF04193">
    <property type="entry name" value="PQ-loop"/>
    <property type="match status" value="1"/>
</dbReference>
<dbReference type="FunFam" id="1.20.1280.290:FF:000009">
    <property type="entry name" value="PQ loop repeat family protein"/>
    <property type="match status" value="1"/>
</dbReference>
<dbReference type="PANTHER" id="PTHR16201">
    <property type="entry name" value="SEVEN TRANSMEMBRANE PROTEIN 1-RELATED"/>
    <property type="match status" value="1"/>
</dbReference>
<accession>A0A428PE97</accession>
<dbReference type="SMART" id="SM00679">
    <property type="entry name" value="CTNS"/>
    <property type="match status" value="1"/>
</dbReference>
<dbReference type="OrthoDB" id="8048523at2759"/>
<dbReference type="AlphaFoldDB" id="A0A428PE97"/>
<feature type="transmembrane region" description="Helical" evidence="7">
    <location>
        <begin position="6"/>
        <end position="27"/>
    </location>
</feature>
<comment type="subcellular location">
    <subcellularLocation>
        <location evidence="1">Membrane</location>
        <topology evidence="1">Multi-pass membrane protein</topology>
    </subcellularLocation>
</comment>
<dbReference type="InterPro" id="IPR051415">
    <property type="entry name" value="LAAT-1"/>
</dbReference>
<evidence type="ECO:0000256" key="2">
    <source>
        <dbReference type="ARBA" id="ARBA00022692"/>
    </source>
</evidence>
<dbReference type="PANTHER" id="PTHR16201:SF44">
    <property type="entry name" value="SEVEN TRANSMEMBRANE PROTEIN 1"/>
    <property type="match status" value="1"/>
</dbReference>
<evidence type="ECO:0000256" key="4">
    <source>
        <dbReference type="ARBA" id="ARBA00023136"/>
    </source>
</evidence>